<evidence type="ECO:0000256" key="1">
    <source>
        <dbReference type="SAM" id="MobiDB-lite"/>
    </source>
</evidence>
<reference evidence="3" key="1">
    <citation type="journal article" date="2010" name="Nat. Biotechnol.">
        <title>Draft genome sequence of the oilseed species Ricinus communis.</title>
        <authorList>
            <person name="Chan A.P."/>
            <person name="Crabtree J."/>
            <person name="Zhao Q."/>
            <person name="Lorenzi H."/>
            <person name="Orvis J."/>
            <person name="Puiu D."/>
            <person name="Melake-Berhan A."/>
            <person name="Jones K.M."/>
            <person name="Redman J."/>
            <person name="Chen G."/>
            <person name="Cahoon E.B."/>
            <person name="Gedil M."/>
            <person name="Stanke M."/>
            <person name="Haas B.J."/>
            <person name="Wortman J.R."/>
            <person name="Fraser-Liggett C.M."/>
            <person name="Ravel J."/>
            <person name="Rabinowicz P.D."/>
        </authorList>
    </citation>
    <scope>NUCLEOTIDE SEQUENCE [LARGE SCALE GENOMIC DNA]</scope>
    <source>
        <strain evidence="3">cv. Hale</strain>
    </source>
</reference>
<proteinExistence type="predicted"/>
<accession>B9TA20</accession>
<dbReference type="Proteomes" id="UP000008311">
    <property type="component" value="Unassembled WGS sequence"/>
</dbReference>
<feature type="compositionally biased region" description="Basic and acidic residues" evidence="1">
    <location>
        <begin position="38"/>
        <end position="59"/>
    </location>
</feature>
<evidence type="ECO:0000313" key="2">
    <source>
        <dbReference type="EMBL" id="EEF27295.1"/>
    </source>
</evidence>
<protein>
    <submittedName>
        <fullName evidence="2">Uncharacterized protein</fullName>
    </submittedName>
</protein>
<sequence>MPRALTNIQFLTSTGSETCSIGALAKAPITASTAPGRPAERPAQHHRDHRRLDGVEHREQRRHRRRRAAQAVQQHVENGGDGQQDQAATRSQQDEAAGQEAVARPQGGHARRAPGEEVAVGNGRGVGENQRQQQARLARLALEPFQSPHTPTRDPFVPNETGAQDRAQPRLNG</sequence>
<evidence type="ECO:0000313" key="3">
    <source>
        <dbReference type="Proteomes" id="UP000008311"/>
    </source>
</evidence>
<gene>
    <name evidence="2" type="ORF">RCOM_0240500</name>
</gene>
<name>B9TA20_RICCO</name>
<feature type="compositionally biased region" description="Low complexity" evidence="1">
    <location>
        <begin position="130"/>
        <end position="142"/>
    </location>
</feature>
<keyword evidence="3" id="KW-1185">Reference proteome</keyword>
<feature type="region of interest" description="Disordered" evidence="1">
    <location>
        <begin position="29"/>
        <end position="173"/>
    </location>
</feature>
<organism evidence="2 3">
    <name type="scientific">Ricinus communis</name>
    <name type="common">Castor bean</name>
    <dbReference type="NCBI Taxonomy" id="3988"/>
    <lineage>
        <taxon>Eukaryota</taxon>
        <taxon>Viridiplantae</taxon>
        <taxon>Streptophyta</taxon>
        <taxon>Embryophyta</taxon>
        <taxon>Tracheophyta</taxon>
        <taxon>Spermatophyta</taxon>
        <taxon>Magnoliopsida</taxon>
        <taxon>eudicotyledons</taxon>
        <taxon>Gunneridae</taxon>
        <taxon>Pentapetalae</taxon>
        <taxon>rosids</taxon>
        <taxon>fabids</taxon>
        <taxon>Malpighiales</taxon>
        <taxon>Euphorbiaceae</taxon>
        <taxon>Acalyphoideae</taxon>
        <taxon>Acalypheae</taxon>
        <taxon>Ricinus</taxon>
    </lineage>
</organism>
<dbReference type="AlphaFoldDB" id="B9TA20"/>
<dbReference type="EMBL" id="EQ975523">
    <property type="protein sequence ID" value="EEF27295.1"/>
    <property type="molecule type" value="Genomic_DNA"/>
</dbReference>
<dbReference type="InParanoid" id="B9TA20"/>